<evidence type="ECO:0000256" key="5">
    <source>
        <dbReference type="SAM" id="Phobius"/>
    </source>
</evidence>
<keyword evidence="5" id="KW-0472">Membrane</keyword>
<dbReference type="GO" id="GO:0006508">
    <property type="term" value="P:proteolysis"/>
    <property type="evidence" value="ECO:0007669"/>
    <property type="project" value="UniProtKB-KW"/>
</dbReference>
<name>A0A8H5BZW6_9AGAR</name>
<evidence type="ECO:0000256" key="3">
    <source>
        <dbReference type="ARBA" id="ARBA00022801"/>
    </source>
</evidence>
<feature type="region of interest" description="Disordered" evidence="4">
    <location>
        <begin position="540"/>
        <end position="569"/>
    </location>
</feature>
<dbReference type="Gene3D" id="3.40.395.10">
    <property type="entry name" value="Adenoviral Proteinase, Chain A"/>
    <property type="match status" value="1"/>
</dbReference>
<dbReference type="InterPro" id="IPR038765">
    <property type="entry name" value="Papain-like_cys_pep_sf"/>
</dbReference>
<feature type="transmembrane region" description="Helical" evidence="5">
    <location>
        <begin position="20"/>
        <end position="39"/>
    </location>
</feature>
<keyword evidence="2" id="KW-0645">Protease</keyword>
<keyword evidence="3" id="KW-0378">Hydrolase</keyword>
<evidence type="ECO:0000313" key="8">
    <source>
        <dbReference type="Proteomes" id="UP000541558"/>
    </source>
</evidence>
<accession>A0A8H5BZW6</accession>
<reference evidence="7 8" key="1">
    <citation type="journal article" date="2020" name="ISME J.">
        <title>Uncovering the hidden diversity of litter-decomposition mechanisms in mushroom-forming fungi.</title>
        <authorList>
            <person name="Floudas D."/>
            <person name="Bentzer J."/>
            <person name="Ahren D."/>
            <person name="Johansson T."/>
            <person name="Persson P."/>
            <person name="Tunlid A."/>
        </authorList>
    </citation>
    <scope>NUCLEOTIDE SEQUENCE [LARGE SCALE GENOMIC DNA]</scope>
    <source>
        <strain evidence="7 8">CBS 175.51</strain>
    </source>
</reference>
<keyword evidence="5" id="KW-0812">Transmembrane</keyword>
<gene>
    <name evidence="7" type="ORF">D9611_008005</name>
</gene>
<feature type="domain" description="Ubiquitin-like protease family profile" evidence="6">
    <location>
        <begin position="236"/>
        <end position="414"/>
    </location>
</feature>
<keyword evidence="8" id="KW-1185">Reference proteome</keyword>
<dbReference type="Proteomes" id="UP000541558">
    <property type="component" value="Unassembled WGS sequence"/>
</dbReference>
<feature type="compositionally biased region" description="Low complexity" evidence="4">
    <location>
        <begin position="491"/>
        <end position="514"/>
    </location>
</feature>
<dbReference type="SUPFAM" id="SSF54001">
    <property type="entry name" value="Cysteine proteinases"/>
    <property type="match status" value="1"/>
</dbReference>
<feature type="transmembrane region" description="Helical" evidence="5">
    <location>
        <begin position="51"/>
        <end position="78"/>
    </location>
</feature>
<evidence type="ECO:0000256" key="2">
    <source>
        <dbReference type="ARBA" id="ARBA00022670"/>
    </source>
</evidence>
<evidence type="ECO:0000313" key="7">
    <source>
        <dbReference type="EMBL" id="KAF5332101.1"/>
    </source>
</evidence>
<dbReference type="PROSITE" id="PS50600">
    <property type="entry name" value="ULP_PROTEASE"/>
    <property type="match status" value="1"/>
</dbReference>
<proteinExistence type="inferred from homology"/>
<evidence type="ECO:0000256" key="1">
    <source>
        <dbReference type="ARBA" id="ARBA00005234"/>
    </source>
</evidence>
<dbReference type="InterPro" id="IPR003653">
    <property type="entry name" value="Peptidase_C48_C"/>
</dbReference>
<dbReference type="EMBL" id="JAACJK010000111">
    <property type="protein sequence ID" value="KAF5332101.1"/>
    <property type="molecule type" value="Genomic_DNA"/>
</dbReference>
<dbReference type="GO" id="GO:0019783">
    <property type="term" value="F:ubiquitin-like protein peptidase activity"/>
    <property type="evidence" value="ECO:0007669"/>
    <property type="project" value="UniProtKB-ARBA"/>
</dbReference>
<comment type="similarity">
    <text evidence="1">Belongs to the peptidase C48 family.</text>
</comment>
<feature type="compositionally biased region" description="Acidic residues" evidence="4">
    <location>
        <begin position="446"/>
        <end position="473"/>
    </location>
</feature>
<sequence length="1467" mass="162819">MSRKKAFHTKPCLQPSTTLHSLNLPAIAATFFLLALLLGTTLSSQQFINFIILHSLSTSASSTVIGILILIFYFLLYYHVARPNDLFVLVRTILGYRRRYHRSHVYHMRIDRLRKIMKTQGFRIPQIFELPRHGRPPRSASHLYDLADFVCSRPNLADSNNHLWLALRTFLEHGSLPPRHGGGIGRAQAEPEATAPSAWLDRVETLDNTELVDECRELLARLPAENKKFKLSVPGVSLYPRELVAFLGDTWLDDSAIYAGCRYLRYHVSDPTIAFADTFHLPLLKKERETSLTYTPRHTELDESLLPGADQPVTRVFLPLHVHGAHWTLFYLDLEAGTYSYADCLWRDETPPLEDLEIIFWWLNGLGIDVPSLRRVPFESLLRTAFGDDSDIVLPVQKDSSSCGVIVLNLMAALLLNRDIWSQDRAAHERLMWFIRLAQDVPTYESDVDSDVDSDDEDGPSDDTGNDSTEGDSDWVQVSQPHSPTSRNAVSGSSTLPSSSMPSIPSSPTGSSFPRNSSTLGKRRHKVAVSLPPFSRPQLLLSDDSEFSDSGESRYLKRRRRHVGPRAGTSWARQKDLKARSKDKEFKAHRMKLDNFRSKIRVLDSHAEFQAEDPIAVRCSACTQWIYMRALYDTLRFSEHRGSRKCRGLQATGMVSKSLWSMGFVYKKSVRSTATCMVPVPCPGLTRQSDPRIDNYLARTSVPNGGAPSRTALARNLFGVDAQWSGLTKKQRRMVLRREKSLAVWRNMHDIEAVFSTVCTTTVYCGSDCDPPPCEACDALYKVHTFQVAIRRPLPKEVNMKFTPKAYRCSQLGEIYLKYTGVRELMEKDDGKSPWLKFAVGVVEGKYDSDVLLGMVEAFIAKADRLEKGKSLRNMKYSSAFSDFCDVIACLSPVTYRTFQEHFGGRSMESMRRIRARGPRFQPGFSPENVAAVADLLEKYDYEGPLSLSWDDTELAPAVSIYQESKDVCVIIGGGDDVVRVGPGDDIDAVLSNAELTKATKLRIWLLTIPIPKIPPILIAALPTDLELAHASDAAFDEASQLLSYLNISATKFLAKYVAPPSQQRPAAAPSPQQTIASLLSLYDNTWRGKDITKCELAIAAESAAKSQEIEELPETLPEDVEAIKGLLSSMCLDIVPSTSAVNAVNLFSPLSLVDDSNTLQIDAVVAERAQHETEFARRAVRKTANAPIIMEMNARTLARAFTEGLTLREQLTSKLKEIEVEVVTEARRTGGVGRQIRHTGTFAGHLTTTQAETKATVKGAAATKFLQLRDKALAPLRGYAHENLPTANISPINPLSQGQLVIALLPSLDKGGITEVFLGEVVTSYSKGNGKNAKHDWATGIENLGVASYIYVRKFVPLAGDSVFTALSCPELSTVTLVQVPRTHLLFSLGTFTISRGQSVSVNGFDYGVLNLCATSTALFTTLRNRRGLLSECIRVLKALVAGKDVGPTTAFVMEAADETESERDD</sequence>
<feature type="region of interest" description="Disordered" evidence="4">
    <location>
        <begin position="445"/>
        <end position="523"/>
    </location>
</feature>
<keyword evidence="5" id="KW-1133">Transmembrane helix</keyword>
<evidence type="ECO:0000259" key="6">
    <source>
        <dbReference type="PROSITE" id="PS50600"/>
    </source>
</evidence>
<dbReference type="OrthoDB" id="3268677at2759"/>
<organism evidence="7 8">
    <name type="scientific">Ephemerocybe angulata</name>
    <dbReference type="NCBI Taxonomy" id="980116"/>
    <lineage>
        <taxon>Eukaryota</taxon>
        <taxon>Fungi</taxon>
        <taxon>Dikarya</taxon>
        <taxon>Basidiomycota</taxon>
        <taxon>Agaricomycotina</taxon>
        <taxon>Agaricomycetes</taxon>
        <taxon>Agaricomycetidae</taxon>
        <taxon>Agaricales</taxon>
        <taxon>Agaricineae</taxon>
        <taxon>Psathyrellaceae</taxon>
        <taxon>Ephemerocybe</taxon>
    </lineage>
</organism>
<dbReference type="GO" id="GO:0008234">
    <property type="term" value="F:cysteine-type peptidase activity"/>
    <property type="evidence" value="ECO:0007669"/>
    <property type="project" value="InterPro"/>
</dbReference>
<evidence type="ECO:0000256" key="4">
    <source>
        <dbReference type="SAM" id="MobiDB-lite"/>
    </source>
</evidence>
<protein>
    <recommendedName>
        <fullName evidence="6">Ubiquitin-like protease family profile domain-containing protein</fullName>
    </recommendedName>
</protein>
<feature type="compositionally biased region" description="Polar residues" evidence="4">
    <location>
        <begin position="476"/>
        <end position="490"/>
    </location>
</feature>
<comment type="caution">
    <text evidence="7">The sequence shown here is derived from an EMBL/GenBank/DDBJ whole genome shotgun (WGS) entry which is preliminary data.</text>
</comment>